<dbReference type="RefSeq" id="WP_205724514.1">
    <property type="nucleotide sequence ID" value="NZ_JAFHKR010000037.1"/>
</dbReference>
<accession>A0ABS2ZMP4</accession>
<gene>
    <name evidence="1" type="ORF">JYA63_03435</name>
</gene>
<protein>
    <submittedName>
        <fullName evidence="1">Uncharacterized protein</fullName>
    </submittedName>
</protein>
<organism evidence="1 2">
    <name type="scientific">Fictibacillus nanhaiensis</name>
    <dbReference type="NCBI Taxonomy" id="742169"/>
    <lineage>
        <taxon>Bacteria</taxon>
        <taxon>Bacillati</taxon>
        <taxon>Bacillota</taxon>
        <taxon>Bacilli</taxon>
        <taxon>Bacillales</taxon>
        <taxon>Fictibacillaceae</taxon>
        <taxon>Fictibacillus</taxon>
    </lineage>
</organism>
<sequence>MSNQDRLDFIRNYYANQEKVKVEVLPSISKTTKGNVVHKFNGKRAGYEFKHGVAYVDAKDVHLFRNSLPYMVIHDKKEGNE</sequence>
<dbReference type="Proteomes" id="UP001296923">
    <property type="component" value="Unassembled WGS sequence"/>
</dbReference>
<comment type="caution">
    <text evidence="1">The sequence shown here is derived from an EMBL/GenBank/DDBJ whole genome shotgun (WGS) entry which is preliminary data.</text>
</comment>
<evidence type="ECO:0000313" key="2">
    <source>
        <dbReference type="Proteomes" id="UP001296923"/>
    </source>
</evidence>
<keyword evidence="2" id="KW-1185">Reference proteome</keyword>
<proteinExistence type="predicted"/>
<name>A0ABS2ZMP4_9BACL</name>
<dbReference type="EMBL" id="JAFHKR010000037">
    <property type="protein sequence ID" value="MBN3553304.1"/>
    <property type="molecule type" value="Genomic_DNA"/>
</dbReference>
<reference evidence="1 2" key="1">
    <citation type="submission" date="2021-01" db="EMBL/GenBank/DDBJ databases">
        <title>Genome Sequencing of Type Strains.</title>
        <authorList>
            <person name="Lemaire J.F."/>
            <person name="Inderbitzin P."/>
            <person name="Collins S.B."/>
            <person name="Wespe N."/>
            <person name="Knight-Connoni V."/>
        </authorList>
    </citation>
    <scope>NUCLEOTIDE SEQUENCE [LARGE SCALE GENOMIC DNA]</scope>
    <source>
        <strain evidence="1 2">DSM 23009</strain>
    </source>
</reference>
<evidence type="ECO:0000313" key="1">
    <source>
        <dbReference type="EMBL" id="MBN3553304.1"/>
    </source>
</evidence>